<dbReference type="Proteomes" id="UP000251166">
    <property type="component" value="Plasmid unnamed3"/>
</dbReference>
<gene>
    <name evidence="1" type="ORF">DLJ82_6246</name>
</gene>
<evidence type="ECO:0000313" key="1">
    <source>
        <dbReference type="EMBL" id="AXA44217.1"/>
    </source>
</evidence>
<sequence>MRREAAVDGVAGETGFVAKVLATLATICAVAAGMAQPGDPDFSTDKATRNALARFDHGSHNLMPWNERKLWLGEVSVADVKVRPADAAGLHLYDDVILRC</sequence>
<keyword evidence="1" id="KW-0614">Plasmid</keyword>
<geneLocation type="plasmid" evidence="1 2">
    <name>unnamed3</name>
</geneLocation>
<reference evidence="1 2" key="1">
    <citation type="submission" date="2018-07" db="EMBL/GenBank/DDBJ databases">
        <title>Rhizobium leguminosarum strain:ATCC 14479 Genome sequencing and assembly.</title>
        <authorList>
            <person name="Chakraborty R."/>
        </authorList>
    </citation>
    <scope>NUCLEOTIDE SEQUENCE [LARGE SCALE GENOMIC DNA]</scope>
    <source>
        <strain evidence="1 2">ATCC 14479</strain>
        <plasmid evidence="2">Plasmid unnamed3</plasmid>
    </source>
</reference>
<accession>A0A2Z4YRZ0</accession>
<dbReference type="AlphaFoldDB" id="A0A2Z4YRZ0"/>
<dbReference type="EMBL" id="CP030763">
    <property type="protein sequence ID" value="AXA44217.1"/>
    <property type="molecule type" value="Genomic_DNA"/>
</dbReference>
<protein>
    <submittedName>
        <fullName evidence="1">Uncharacterized protein</fullName>
    </submittedName>
</protein>
<name>A0A2Z4YRZ0_RHILE</name>
<evidence type="ECO:0000313" key="2">
    <source>
        <dbReference type="Proteomes" id="UP000251166"/>
    </source>
</evidence>
<organism evidence="1 2">
    <name type="scientific">Rhizobium leguminosarum</name>
    <dbReference type="NCBI Taxonomy" id="384"/>
    <lineage>
        <taxon>Bacteria</taxon>
        <taxon>Pseudomonadati</taxon>
        <taxon>Pseudomonadota</taxon>
        <taxon>Alphaproteobacteria</taxon>
        <taxon>Hyphomicrobiales</taxon>
        <taxon>Rhizobiaceae</taxon>
        <taxon>Rhizobium/Agrobacterium group</taxon>
        <taxon>Rhizobium</taxon>
    </lineage>
</organism>
<proteinExistence type="predicted"/>
<dbReference type="AntiFam" id="ANF00156">
    <property type="entry name" value="Shadow ORF (opposite yahK)"/>
</dbReference>